<protein>
    <submittedName>
        <fullName evidence="1">Uncharacterized protein</fullName>
    </submittedName>
</protein>
<dbReference type="VEuPathDB" id="FungiDB:PV07_11782"/>
<name>A0A0D2BZ57_9EURO</name>
<evidence type="ECO:0000313" key="1">
    <source>
        <dbReference type="EMBL" id="KIW23595.1"/>
    </source>
</evidence>
<dbReference type="EMBL" id="KN847046">
    <property type="protein sequence ID" value="KIW23595.1"/>
    <property type="molecule type" value="Genomic_DNA"/>
</dbReference>
<gene>
    <name evidence="1" type="ORF">PV07_11782</name>
</gene>
<dbReference type="GeneID" id="27350976"/>
<evidence type="ECO:0000313" key="2">
    <source>
        <dbReference type="Proteomes" id="UP000054466"/>
    </source>
</evidence>
<dbReference type="HOGENOM" id="CLU_2145915_0_0_1"/>
<reference evidence="1 2" key="1">
    <citation type="submission" date="2015-01" db="EMBL/GenBank/DDBJ databases">
        <title>The Genome Sequence of Cladophialophora immunda CBS83496.</title>
        <authorList>
            <consortium name="The Broad Institute Genomics Platform"/>
            <person name="Cuomo C."/>
            <person name="de Hoog S."/>
            <person name="Gorbushina A."/>
            <person name="Stielow B."/>
            <person name="Teixiera M."/>
            <person name="Abouelleil A."/>
            <person name="Chapman S.B."/>
            <person name="Priest M."/>
            <person name="Young S.K."/>
            <person name="Wortman J."/>
            <person name="Nusbaum C."/>
            <person name="Birren B."/>
        </authorList>
    </citation>
    <scope>NUCLEOTIDE SEQUENCE [LARGE SCALE GENOMIC DNA]</scope>
    <source>
        <strain evidence="1 2">CBS 83496</strain>
    </source>
</reference>
<organism evidence="1 2">
    <name type="scientific">Cladophialophora immunda</name>
    <dbReference type="NCBI Taxonomy" id="569365"/>
    <lineage>
        <taxon>Eukaryota</taxon>
        <taxon>Fungi</taxon>
        <taxon>Dikarya</taxon>
        <taxon>Ascomycota</taxon>
        <taxon>Pezizomycotina</taxon>
        <taxon>Eurotiomycetes</taxon>
        <taxon>Chaetothyriomycetidae</taxon>
        <taxon>Chaetothyriales</taxon>
        <taxon>Herpotrichiellaceae</taxon>
        <taxon>Cladophialophora</taxon>
    </lineage>
</organism>
<sequence>MARSCSLLKNEPHRLLCLGAHYDMALRLQQKLAPHFTYCAILTKVEPKRTYSLDHFELLLDALYPPPEGVIVGGGFSDEEGEELRRRVEARRDRVEDGEPVRFVKVPAGTLERAGPEGLVATIMGLLGEAFNVEW</sequence>
<accession>A0A0D2BZ57</accession>
<keyword evidence="2" id="KW-1185">Reference proteome</keyword>
<proteinExistence type="predicted"/>
<dbReference type="RefSeq" id="XP_016243811.1">
    <property type="nucleotide sequence ID" value="XM_016399249.1"/>
</dbReference>
<dbReference type="OrthoDB" id="4752958at2759"/>
<dbReference type="Proteomes" id="UP000054466">
    <property type="component" value="Unassembled WGS sequence"/>
</dbReference>
<dbReference type="AlphaFoldDB" id="A0A0D2BZ57"/>